<dbReference type="EMBL" id="SLWS01000008">
    <property type="protein sequence ID" value="TCO54851.1"/>
    <property type="molecule type" value="Genomic_DNA"/>
</dbReference>
<dbReference type="InterPro" id="IPR022313">
    <property type="entry name" value="Phe/His_NH3-lyase_AS"/>
</dbReference>
<name>A0A4R2J709_9PSEU</name>
<protein>
    <submittedName>
        <fullName evidence="6">Histidine ammonia-lyase/tyrosine ammonia-lyase</fullName>
    </submittedName>
</protein>
<feature type="binding site" evidence="3">
    <location>
        <position position="299"/>
    </location>
    <ligand>
        <name>substrate</name>
    </ligand>
</feature>
<feature type="binding site" evidence="3">
    <location>
        <position position="194"/>
    </location>
    <ligand>
        <name>substrate</name>
    </ligand>
</feature>
<evidence type="ECO:0000313" key="6">
    <source>
        <dbReference type="EMBL" id="TCO54851.1"/>
    </source>
</evidence>
<evidence type="ECO:0000256" key="3">
    <source>
        <dbReference type="PIRSR" id="PIRSR622314-2"/>
    </source>
</evidence>
<dbReference type="SUPFAM" id="SSF48557">
    <property type="entry name" value="L-aspartase-like"/>
    <property type="match status" value="1"/>
</dbReference>
<keyword evidence="7" id="KW-1185">Reference proteome</keyword>
<gene>
    <name evidence="6" type="ORF">EV192_108139</name>
</gene>
<dbReference type="InterPro" id="IPR022314">
    <property type="entry name" value="Tyr_aminomutase"/>
</dbReference>
<dbReference type="Gene3D" id="1.20.200.10">
    <property type="entry name" value="Fumarase/aspartase (Central domain)"/>
    <property type="match status" value="1"/>
</dbReference>
<evidence type="ECO:0000256" key="5">
    <source>
        <dbReference type="PIRSR" id="PIRSR622314-4"/>
    </source>
</evidence>
<dbReference type="AlphaFoldDB" id="A0A4R2J709"/>
<dbReference type="GO" id="GO:0016841">
    <property type="term" value="F:ammonia-lyase activity"/>
    <property type="evidence" value="ECO:0007669"/>
    <property type="project" value="InterPro"/>
</dbReference>
<sequence>MVLLSGNDLSVLDVEHVAIGRATVELDPAALDRVNTAHQRVQDWGARGYPMYGVNTGFGETVHMAVPPRFAETLQVNLLRGHAAGAGGFFAEDVTRAIMLARLNCFLKGYSGVSPATVVLLTDLLNQGIHPLIPQQGSLGASGDLAPLSHLALVLCGAGEAIVDGVRTDGASALAGRGLAPVRLGYKEGLALVNGTSAMTGVAAMSLMRGYRLLDIAISLSAVLVQVLGGSTRAFDERGHELKGHHGQIAVAAVLRSLLQGSKRVTRHVDLMAAMADRRGDAQDVVDTGVMIQNAYTLRCIPQILGPVLDTFDFCRDVVERELNSCNDNPLIFQTAEESFHGGNFHGQYIAMAADYLAVALAEIGVLAERQVDRILSPHLNGDLPDFLVRGDSGLGCGLMGAQYLATSIASENLDIAVPASIKSIPSNGGNQDVVSMGLNAARRCARLCDNVENILAVLGSACFQAVSIVGPDDFSASCADWYATLADRTEPFEDQEPVHLFVERVKSVLLDNYEARYSAAWARNRAWTESSEVAGGSHALRTLATEE</sequence>
<dbReference type="InterPro" id="IPR024083">
    <property type="entry name" value="Fumarase/histidase_N"/>
</dbReference>
<feature type="active site" description="Proton donor/acceptor" evidence="2">
    <location>
        <position position="52"/>
    </location>
</feature>
<feature type="binding site" evidence="3">
    <location>
        <position position="82"/>
    </location>
    <ligand>
        <name>substrate</name>
    </ligand>
</feature>
<dbReference type="Gene3D" id="1.10.275.10">
    <property type="entry name" value="Fumarase/aspartase (N-terminal domain)"/>
    <property type="match status" value="1"/>
</dbReference>
<evidence type="ECO:0000313" key="7">
    <source>
        <dbReference type="Proteomes" id="UP000295680"/>
    </source>
</evidence>
<dbReference type="FunFam" id="1.10.275.10:FF:000005">
    <property type="entry name" value="Histidine ammonia-lyase"/>
    <property type="match status" value="1"/>
</dbReference>
<dbReference type="Pfam" id="PF00221">
    <property type="entry name" value="Lyase_aromatic"/>
    <property type="match status" value="1"/>
</dbReference>
<evidence type="ECO:0000256" key="2">
    <source>
        <dbReference type="PIRSR" id="PIRSR622314-1"/>
    </source>
</evidence>
<evidence type="ECO:0000256" key="4">
    <source>
        <dbReference type="PIRSR" id="PIRSR622314-3"/>
    </source>
</evidence>
<reference evidence="6 7" key="1">
    <citation type="submission" date="2019-03" db="EMBL/GenBank/DDBJ databases">
        <title>Genomic Encyclopedia of Type Strains, Phase IV (KMG-IV): sequencing the most valuable type-strain genomes for metagenomic binning, comparative biology and taxonomic classification.</title>
        <authorList>
            <person name="Goeker M."/>
        </authorList>
    </citation>
    <scope>NUCLEOTIDE SEQUENCE [LARGE SCALE GENOMIC DNA]</scope>
    <source>
        <strain evidence="6 7">DSM 45934</strain>
    </source>
</reference>
<dbReference type="PANTHER" id="PTHR10362">
    <property type="entry name" value="HISTIDINE AMMONIA-LYASE"/>
    <property type="match status" value="1"/>
</dbReference>
<dbReference type="Proteomes" id="UP000295680">
    <property type="component" value="Unassembled WGS sequence"/>
</dbReference>
<keyword evidence="1 6" id="KW-0456">Lyase</keyword>
<dbReference type="OrthoDB" id="9806955at2"/>
<dbReference type="NCBIfam" id="TIGR03832">
    <property type="entry name" value="Tyr_2_3_mutase"/>
    <property type="match status" value="1"/>
</dbReference>
<feature type="modified residue" description="2,3-didehydroalanine (Ser)" evidence="4">
    <location>
        <position position="142"/>
    </location>
</feature>
<accession>A0A4R2J709</accession>
<dbReference type="InterPro" id="IPR008948">
    <property type="entry name" value="L-Aspartase-like"/>
</dbReference>
<dbReference type="PROSITE" id="PS00488">
    <property type="entry name" value="PAL_HISTIDASE"/>
    <property type="match status" value="1"/>
</dbReference>
<dbReference type="InterPro" id="IPR001106">
    <property type="entry name" value="Aromatic_Lyase"/>
</dbReference>
<feature type="cross-link" description="5-imidazolinone (Ala-Gly)" evidence="5">
    <location>
        <begin position="141"/>
        <end position="143"/>
    </location>
</feature>
<dbReference type="RefSeq" id="WP_132122642.1">
    <property type="nucleotide sequence ID" value="NZ_SLWS01000008.1"/>
</dbReference>
<proteinExistence type="predicted"/>
<organism evidence="6 7">
    <name type="scientific">Actinocrispum wychmicini</name>
    <dbReference type="NCBI Taxonomy" id="1213861"/>
    <lineage>
        <taxon>Bacteria</taxon>
        <taxon>Bacillati</taxon>
        <taxon>Actinomycetota</taxon>
        <taxon>Actinomycetes</taxon>
        <taxon>Pseudonocardiales</taxon>
        <taxon>Pseudonocardiaceae</taxon>
        <taxon>Actinocrispum</taxon>
    </lineage>
</organism>
<comment type="caution">
    <text evidence="6">The sequence shown here is derived from an EMBL/GenBank/DDBJ whole genome shotgun (WGS) entry which is preliminary data.</text>
</comment>
<evidence type="ECO:0000256" key="1">
    <source>
        <dbReference type="ARBA" id="ARBA00023239"/>
    </source>
</evidence>
<dbReference type="CDD" id="cd00332">
    <property type="entry name" value="PAL-HAL"/>
    <property type="match status" value="1"/>
</dbReference>